<dbReference type="Proteomes" id="UP001164743">
    <property type="component" value="Chromosome 7A"/>
</dbReference>
<accession>A0ABY7CNU4</accession>
<evidence type="ECO:0000313" key="3">
    <source>
        <dbReference type="Proteomes" id="UP001164743"/>
    </source>
</evidence>
<dbReference type="GeneID" id="77812170"/>
<gene>
    <name evidence="2" type="ORF">PtA15_7A647</name>
</gene>
<dbReference type="RefSeq" id="XP_053022473.1">
    <property type="nucleotide sequence ID" value="XM_053171275.1"/>
</dbReference>
<protein>
    <submittedName>
        <fullName evidence="2">Uncharacterized protein</fullName>
    </submittedName>
</protein>
<name>A0ABY7CNU4_9BASI</name>
<evidence type="ECO:0000256" key="1">
    <source>
        <dbReference type="SAM" id="MobiDB-lite"/>
    </source>
</evidence>
<dbReference type="EMBL" id="CP110427">
    <property type="protein sequence ID" value="WAQ86918.1"/>
    <property type="molecule type" value="Genomic_DNA"/>
</dbReference>
<sequence>MIASLSFHPASSNFHFIFPSKAYAPRSMAPADQTRETYPEAETGDPWDFPTLTPENFNGSPQRRKNPQDPLAVQLSLAEAFKNYDQVLLFLEQDRRLDSILRKLAFHELLNERQLHELSLPDPDKQNPGRFLRFLTAADASALLAGVVILMGADPVGRLLLRLEDSRVQTLLKQSKGFDRPVNSPKSPYTDFYEITRVQLLRSPPPPLRFSPVPTQPMVLRSPPGTPVPAYSSQFSPHDEPLSPSSLKGEIHDVPEIPIQNVPDEASEEQQFPFSVIRDIELSGARVILTRTHTLYRESSSRCFIAFNVVFQPSQDRFRTAEISMTFLPIAGSKQHPVILNIFPNPNQRWSTGPSCDLVSNAKRNINLMVDGDQIRIQLQPHGSWSCHVQAHDFIVRKSRWRRDHLQFCIRRRSGSEDSEQTRLLSQLALELAVGESELVPPPSVLYLSGSSILQAHRARWRRLSLDFVQAHGRLVGSYVLETLHPLLFSHFLIKNTFIKLLD</sequence>
<evidence type="ECO:0000313" key="2">
    <source>
        <dbReference type="EMBL" id="WAQ86918.1"/>
    </source>
</evidence>
<proteinExistence type="predicted"/>
<reference evidence="2" key="1">
    <citation type="submission" date="2022-10" db="EMBL/GenBank/DDBJ databases">
        <title>Puccinia triticina Genome sequencing and assembly.</title>
        <authorList>
            <person name="Li C."/>
        </authorList>
    </citation>
    <scope>NUCLEOTIDE SEQUENCE</scope>
    <source>
        <strain evidence="2">Pt15</strain>
    </source>
</reference>
<organism evidence="2 3">
    <name type="scientific">Puccinia triticina</name>
    <dbReference type="NCBI Taxonomy" id="208348"/>
    <lineage>
        <taxon>Eukaryota</taxon>
        <taxon>Fungi</taxon>
        <taxon>Dikarya</taxon>
        <taxon>Basidiomycota</taxon>
        <taxon>Pucciniomycotina</taxon>
        <taxon>Pucciniomycetes</taxon>
        <taxon>Pucciniales</taxon>
        <taxon>Pucciniaceae</taxon>
        <taxon>Puccinia</taxon>
    </lineage>
</organism>
<keyword evidence="3" id="KW-1185">Reference proteome</keyword>
<feature type="region of interest" description="Disordered" evidence="1">
    <location>
        <begin position="28"/>
        <end position="69"/>
    </location>
</feature>